<dbReference type="RefSeq" id="WP_311675109.1">
    <property type="nucleotide sequence ID" value="NZ_JAVREQ010000022.1"/>
</dbReference>
<accession>A0ABU2NWQ6</accession>
<dbReference type="Proteomes" id="UP001183414">
    <property type="component" value="Unassembled WGS sequence"/>
</dbReference>
<feature type="region of interest" description="Disordered" evidence="1">
    <location>
        <begin position="48"/>
        <end position="69"/>
    </location>
</feature>
<feature type="compositionally biased region" description="Pro residues" evidence="1">
    <location>
        <begin position="48"/>
        <end position="60"/>
    </location>
</feature>
<organism evidence="2 3">
    <name type="scientific">Streptomyces hazeniae</name>
    <dbReference type="NCBI Taxonomy" id="3075538"/>
    <lineage>
        <taxon>Bacteria</taxon>
        <taxon>Bacillati</taxon>
        <taxon>Actinomycetota</taxon>
        <taxon>Actinomycetes</taxon>
        <taxon>Kitasatosporales</taxon>
        <taxon>Streptomycetaceae</taxon>
        <taxon>Streptomyces</taxon>
    </lineage>
</organism>
<proteinExistence type="predicted"/>
<reference evidence="3" key="1">
    <citation type="submission" date="2023-07" db="EMBL/GenBank/DDBJ databases">
        <title>30 novel species of actinomycetes from the DSMZ collection.</title>
        <authorList>
            <person name="Nouioui I."/>
        </authorList>
    </citation>
    <scope>NUCLEOTIDE SEQUENCE [LARGE SCALE GENOMIC DNA]</scope>
    <source>
        <strain evidence="3">DSM 42041</strain>
    </source>
</reference>
<evidence type="ECO:0000313" key="3">
    <source>
        <dbReference type="Proteomes" id="UP001183414"/>
    </source>
</evidence>
<keyword evidence="3" id="KW-1185">Reference proteome</keyword>
<dbReference type="EMBL" id="JAVREQ010000022">
    <property type="protein sequence ID" value="MDT0381418.1"/>
    <property type="molecule type" value="Genomic_DNA"/>
</dbReference>
<name>A0ABU2NWQ6_9ACTN</name>
<evidence type="ECO:0000313" key="2">
    <source>
        <dbReference type="EMBL" id="MDT0381418.1"/>
    </source>
</evidence>
<sequence>MGHRPYPNAGRAVRHIHRRPLTGEPPLAGWEPPEVRVAAAAVTGAPVPGLPLPIPAPAEPDPTETQITP</sequence>
<comment type="caution">
    <text evidence="2">The sequence shown here is derived from an EMBL/GenBank/DDBJ whole genome shotgun (WGS) entry which is preliminary data.</text>
</comment>
<evidence type="ECO:0000256" key="1">
    <source>
        <dbReference type="SAM" id="MobiDB-lite"/>
    </source>
</evidence>
<protein>
    <submittedName>
        <fullName evidence="2">Uncharacterized protein</fullName>
    </submittedName>
</protein>
<gene>
    <name evidence="2" type="ORF">RM572_21910</name>
</gene>
<feature type="region of interest" description="Disordered" evidence="1">
    <location>
        <begin position="1"/>
        <end position="29"/>
    </location>
</feature>